<dbReference type="EMBL" id="JAFBFC010000004">
    <property type="protein sequence ID" value="MBM7703905.1"/>
    <property type="molecule type" value="Genomic_DNA"/>
</dbReference>
<protein>
    <submittedName>
        <fullName evidence="4">Purine nucleosidase</fullName>
        <ecNumber evidence="4">3.2.2.1</ecNumber>
    </submittedName>
</protein>
<comment type="caution">
    <text evidence="4">The sequence shown here is derived from an EMBL/GenBank/DDBJ whole genome shotgun (WGS) entry which is preliminary data.</text>
</comment>
<organism evidence="4 5">
    <name type="scientific">Priestia iocasae</name>
    <dbReference type="NCBI Taxonomy" id="2291674"/>
    <lineage>
        <taxon>Bacteria</taxon>
        <taxon>Bacillati</taxon>
        <taxon>Bacillota</taxon>
        <taxon>Bacilli</taxon>
        <taxon>Bacillales</taxon>
        <taxon>Bacillaceae</taxon>
        <taxon>Priestia</taxon>
    </lineage>
</organism>
<keyword evidence="5" id="KW-1185">Reference proteome</keyword>
<gene>
    <name evidence="4" type="ORF">JOC83_002754</name>
</gene>
<evidence type="ECO:0000256" key="2">
    <source>
        <dbReference type="ARBA" id="ARBA00023295"/>
    </source>
</evidence>
<keyword evidence="1 4" id="KW-0378">Hydrolase</keyword>
<dbReference type="GO" id="GO:0008477">
    <property type="term" value="F:purine nucleosidase activity"/>
    <property type="evidence" value="ECO:0007669"/>
    <property type="project" value="UniProtKB-EC"/>
</dbReference>
<dbReference type="EC" id="3.2.2.1" evidence="4"/>
<dbReference type="InterPro" id="IPR001910">
    <property type="entry name" value="Inosine/uridine_hydrolase_dom"/>
</dbReference>
<feature type="domain" description="Inosine/uridine-preferring nucleoside hydrolase" evidence="3">
    <location>
        <begin position="4"/>
        <end position="305"/>
    </location>
</feature>
<evidence type="ECO:0000313" key="5">
    <source>
        <dbReference type="Proteomes" id="UP000809829"/>
    </source>
</evidence>
<dbReference type="Pfam" id="PF01156">
    <property type="entry name" value="IU_nuc_hydro"/>
    <property type="match status" value="1"/>
</dbReference>
<name>A0ABS2QWP2_9BACI</name>
<dbReference type="CDD" id="cd00455">
    <property type="entry name" value="nuc_hydro"/>
    <property type="match status" value="1"/>
</dbReference>
<dbReference type="SUPFAM" id="SSF53590">
    <property type="entry name" value="Nucleoside hydrolase"/>
    <property type="match status" value="1"/>
</dbReference>
<dbReference type="Proteomes" id="UP000809829">
    <property type="component" value="Unassembled WGS sequence"/>
</dbReference>
<dbReference type="InterPro" id="IPR036452">
    <property type="entry name" value="Ribo_hydro-like"/>
</dbReference>
<dbReference type="PANTHER" id="PTHR12304">
    <property type="entry name" value="INOSINE-URIDINE PREFERRING NUCLEOSIDE HYDROLASE"/>
    <property type="match status" value="1"/>
</dbReference>
<dbReference type="Gene3D" id="3.90.245.10">
    <property type="entry name" value="Ribonucleoside hydrolase-like"/>
    <property type="match status" value="1"/>
</dbReference>
<dbReference type="InterPro" id="IPR023186">
    <property type="entry name" value="IUNH"/>
</dbReference>
<accession>A0ABS2QWP2</accession>
<dbReference type="PANTHER" id="PTHR12304:SF4">
    <property type="entry name" value="URIDINE NUCLEOSIDASE"/>
    <property type="match status" value="1"/>
</dbReference>
<sequence length="314" mass="34465">MKKIILFADTGIDDAITIIYALQNPKIDLIGVVSGYGNVDRYKTFRNASYLLQLGGRSDIPVIAGAMRPLNGDEPEFFPTIHGSEGLGPIRPPLSESRFRFRTNFSKLFQLIKENHDDVTIVNVGRCTSLAIAWILAPDVMALVKDYYVMGGAFQVPGNATPMAEANFYGDAVAANFVMQHAPNLTVIPLNVTREALITPALVEIINASQTSQLGKLIKPMLDYYYEAYQSLEPGIKGSPAHDLLALMAAVDDSNMLRYIRRTGSVEFESRHADGLSIADLRPASVNCFGSNCPRIAVELNYKKFVSNLLTTLT</sequence>
<evidence type="ECO:0000313" key="4">
    <source>
        <dbReference type="EMBL" id="MBM7703905.1"/>
    </source>
</evidence>
<reference evidence="4 5" key="1">
    <citation type="submission" date="2021-01" db="EMBL/GenBank/DDBJ databases">
        <title>Genomic Encyclopedia of Type Strains, Phase IV (KMG-IV): sequencing the most valuable type-strain genomes for metagenomic binning, comparative biology and taxonomic classification.</title>
        <authorList>
            <person name="Goeker M."/>
        </authorList>
    </citation>
    <scope>NUCLEOTIDE SEQUENCE [LARGE SCALE GENOMIC DNA]</scope>
    <source>
        <strain evidence="4 5">DSM 104297</strain>
    </source>
</reference>
<keyword evidence="2 4" id="KW-0326">Glycosidase</keyword>
<evidence type="ECO:0000259" key="3">
    <source>
        <dbReference type="Pfam" id="PF01156"/>
    </source>
</evidence>
<evidence type="ECO:0000256" key="1">
    <source>
        <dbReference type="ARBA" id="ARBA00022801"/>
    </source>
</evidence>
<dbReference type="RefSeq" id="WP_205187898.1">
    <property type="nucleotide sequence ID" value="NZ_JAFBFC010000004.1"/>
</dbReference>
<proteinExistence type="predicted"/>